<protein>
    <submittedName>
        <fullName evidence="2">DNA-deoxyinosine glycosylase</fullName>
        <ecNumber evidence="2">3.2.2.15</ecNumber>
    </submittedName>
</protein>
<evidence type="ECO:0000259" key="1">
    <source>
        <dbReference type="SMART" id="SM00986"/>
    </source>
</evidence>
<dbReference type="SMART" id="SM00986">
    <property type="entry name" value="UDG"/>
    <property type="match status" value="1"/>
</dbReference>
<dbReference type="Proteomes" id="UP001597394">
    <property type="component" value="Unassembled WGS sequence"/>
</dbReference>
<evidence type="ECO:0000313" key="2">
    <source>
        <dbReference type="EMBL" id="MFD2544445.1"/>
    </source>
</evidence>
<dbReference type="NCBIfam" id="TIGR04274">
    <property type="entry name" value="hypoxanDNAglyco"/>
    <property type="match status" value="1"/>
</dbReference>
<keyword evidence="2" id="KW-0326">Glycosidase</keyword>
<keyword evidence="2" id="KW-0378">Hydrolase</keyword>
<dbReference type="EMBL" id="JBHULG010000001">
    <property type="protein sequence ID" value="MFD2544445.1"/>
    <property type="molecule type" value="Genomic_DNA"/>
</dbReference>
<dbReference type="Gene3D" id="3.40.470.10">
    <property type="entry name" value="Uracil-DNA glycosylase-like domain"/>
    <property type="match status" value="1"/>
</dbReference>
<dbReference type="SUPFAM" id="SSF52141">
    <property type="entry name" value="Uracil-DNA glycosylase-like"/>
    <property type="match status" value="1"/>
</dbReference>
<evidence type="ECO:0000313" key="3">
    <source>
        <dbReference type="Proteomes" id="UP001597394"/>
    </source>
</evidence>
<dbReference type="InterPro" id="IPR026353">
    <property type="entry name" value="Hypoxan-DNA_Glyclase"/>
</dbReference>
<gene>
    <name evidence="2" type="ORF">ACFSO8_03120</name>
</gene>
<dbReference type="InterPro" id="IPR005122">
    <property type="entry name" value="Uracil-DNA_glycosylase-like"/>
</dbReference>
<dbReference type="RefSeq" id="WP_255927477.1">
    <property type="nucleotide sequence ID" value="NZ_JANFQP010000001.1"/>
</dbReference>
<dbReference type="EC" id="3.2.2.15" evidence="2"/>
<proteinExistence type="predicted"/>
<reference evidence="3" key="1">
    <citation type="journal article" date="2019" name="Int. J. Syst. Evol. Microbiol.">
        <title>The Global Catalogue of Microorganisms (GCM) 10K type strain sequencing project: providing services to taxonomists for standard genome sequencing and annotation.</title>
        <authorList>
            <consortium name="The Broad Institute Genomics Platform"/>
            <consortium name="The Broad Institute Genome Sequencing Center for Infectious Disease"/>
            <person name="Wu L."/>
            <person name="Ma J."/>
        </authorList>
    </citation>
    <scope>NUCLEOTIDE SEQUENCE [LARGE SCALE GENOMIC DNA]</scope>
    <source>
        <strain evidence="3">KCTC 52204</strain>
    </source>
</reference>
<organism evidence="2 3">
    <name type="scientific">Kaistella montana</name>
    <dbReference type="NCBI Taxonomy" id="1849733"/>
    <lineage>
        <taxon>Bacteria</taxon>
        <taxon>Pseudomonadati</taxon>
        <taxon>Bacteroidota</taxon>
        <taxon>Flavobacteriia</taxon>
        <taxon>Flavobacteriales</taxon>
        <taxon>Weeksellaceae</taxon>
        <taxon>Chryseobacterium group</taxon>
        <taxon>Kaistella</taxon>
    </lineage>
</organism>
<dbReference type="GO" id="GO:0033958">
    <property type="term" value="F:DNA-deoxyinosine glycosylase activity"/>
    <property type="evidence" value="ECO:0007669"/>
    <property type="project" value="UniProtKB-EC"/>
</dbReference>
<name>A0ABW5K950_9FLAO</name>
<dbReference type="CDD" id="cd10032">
    <property type="entry name" value="UDG-F6_HDG"/>
    <property type="match status" value="1"/>
</dbReference>
<keyword evidence="3" id="KW-1185">Reference proteome</keyword>
<dbReference type="Pfam" id="PF03167">
    <property type="entry name" value="UDG"/>
    <property type="match status" value="1"/>
</dbReference>
<dbReference type="InterPro" id="IPR036895">
    <property type="entry name" value="Uracil-DNA_glycosylase-like_sf"/>
</dbReference>
<dbReference type="SMART" id="SM00987">
    <property type="entry name" value="UreE_C"/>
    <property type="match status" value="1"/>
</dbReference>
<comment type="caution">
    <text evidence="2">The sequence shown here is derived from an EMBL/GenBank/DDBJ whole genome shotgun (WGS) entry which is preliminary data.</text>
</comment>
<feature type="domain" description="Uracil-DNA glycosylase-like" evidence="1">
    <location>
        <begin position="14"/>
        <end position="164"/>
    </location>
</feature>
<sequence length="173" mass="20137">MNLKEPSNRISSFAPVISEDAQILILGSVPGVKSLEMQQYYAHPQNLFWKIIFQLFNENFTTDYDEKIKILKRNKIALWDVIDTCERKGSLDSEIRNEEANDIHQLLKNYPNIKAIFCNGQKSFKNLKKIMGIECAIPIFVLPSTSPLHTISFEKKLVEWKKIIEFTNNQQFK</sequence>
<accession>A0ABW5K950</accession>